<keyword evidence="1" id="KW-0472">Membrane</keyword>
<evidence type="ECO:0000313" key="2">
    <source>
        <dbReference type="EMBL" id="MFK9093003.1"/>
    </source>
</evidence>
<dbReference type="EMBL" id="JBJHQH010000012">
    <property type="protein sequence ID" value="MFK9093003.1"/>
    <property type="molecule type" value="Genomic_DNA"/>
</dbReference>
<reference evidence="2 3" key="1">
    <citation type="submission" date="2024-11" db="EMBL/GenBank/DDBJ databases">
        <authorList>
            <person name="Lucas J.A."/>
        </authorList>
    </citation>
    <scope>NUCLEOTIDE SEQUENCE [LARGE SCALE GENOMIC DNA]</scope>
    <source>
        <strain evidence="2 3">Z 5.4</strain>
    </source>
</reference>
<keyword evidence="3" id="KW-1185">Reference proteome</keyword>
<keyword evidence="1" id="KW-1133">Transmembrane helix</keyword>
<dbReference type="Proteomes" id="UP001623041">
    <property type="component" value="Unassembled WGS sequence"/>
</dbReference>
<feature type="transmembrane region" description="Helical" evidence="1">
    <location>
        <begin position="6"/>
        <end position="25"/>
    </location>
</feature>
<feature type="transmembrane region" description="Helical" evidence="1">
    <location>
        <begin position="32"/>
        <end position="49"/>
    </location>
</feature>
<evidence type="ECO:0000256" key="1">
    <source>
        <dbReference type="SAM" id="Phobius"/>
    </source>
</evidence>
<accession>A0ABW8RHK8</accession>
<dbReference type="RefSeq" id="WP_406581559.1">
    <property type="nucleotide sequence ID" value="NZ_JBJHQH010000012.1"/>
</dbReference>
<organism evidence="2 3">
    <name type="scientific">Bacillus salipaludis</name>
    <dbReference type="NCBI Taxonomy" id="2547811"/>
    <lineage>
        <taxon>Bacteria</taxon>
        <taxon>Bacillati</taxon>
        <taxon>Bacillota</taxon>
        <taxon>Bacilli</taxon>
        <taxon>Bacillales</taxon>
        <taxon>Bacillaceae</taxon>
        <taxon>Bacillus</taxon>
    </lineage>
</organism>
<keyword evidence="1" id="KW-0812">Transmembrane</keyword>
<name>A0ABW8RHK8_9BACI</name>
<sequence length="56" mass="6231">MSRNALFIIIKLVLVILCLVLIVVGKETVSRSHLGLMLIGVAGLLGLLYDYNRKYN</sequence>
<protein>
    <submittedName>
        <fullName evidence="2">DUF6903 family protein</fullName>
    </submittedName>
</protein>
<evidence type="ECO:0000313" key="3">
    <source>
        <dbReference type="Proteomes" id="UP001623041"/>
    </source>
</evidence>
<gene>
    <name evidence="2" type="ORF">ACJEBI_16140</name>
</gene>
<dbReference type="InterPro" id="IPR054198">
    <property type="entry name" value="DUF6903"/>
</dbReference>
<proteinExistence type="predicted"/>
<comment type="caution">
    <text evidence="2">The sequence shown here is derived from an EMBL/GenBank/DDBJ whole genome shotgun (WGS) entry which is preliminary data.</text>
</comment>
<dbReference type="Pfam" id="PF21844">
    <property type="entry name" value="DUF6903"/>
    <property type="match status" value="1"/>
</dbReference>